<evidence type="ECO:0000256" key="1">
    <source>
        <dbReference type="SAM" id="Phobius"/>
    </source>
</evidence>
<reference evidence="2 3" key="1">
    <citation type="submission" date="2024-01" db="EMBL/GenBank/DDBJ databases">
        <title>Genome assemblies of Stephania.</title>
        <authorList>
            <person name="Yang L."/>
        </authorList>
    </citation>
    <scope>NUCLEOTIDE SEQUENCE [LARGE SCALE GENOMIC DNA]</scope>
    <source>
        <strain evidence="2">YNDBR</strain>
        <tissue evidence="2">Leaf</tissue>
    </source>
</reference>
<accession>A0AAP0I3P1</accession>
<keyword evidence="3" id="KW-1185">Reference proteome</keyword>
<keyword evidence="1" id="KW-0812">Transmembrane</keyword>
<evidence type="ECO:0000313" key="2">
    <source>
        <dbReference type="EMBL" id="KAK9107219.1"/>
    </source>
</evidence>
<comment type="caution">
    <text evidence="2">The sequence shown here is derived from an EMBL/GenBank/DDBJ whole genome shotgun (WGS) entry which is preliminary data.</text>
</comment>
<dbReference type="EMBL" id="JBBNAF010000010">
    <property type="protein sequence ID" value="KAK9107219.1"/>
    <property type="molecule type" value="Genomic_DNA"/>
</dbReference>
<sequence length="145" mass="16243">MITINHNTALTAVFSKIFNWFSTNCLQLCFPSDLILLVLLLMMMTRTIVFGDLKERFTFNSLPYSSMATIDWNCFDHAFLKFNLLSLLVGLIGHGFLNLTMIVSFVGEEAFTGSAAIRKKLMVGAAEKIKEIGARMFGQLIGLFC</sequence>
<evidence type="ECO:0000313" key="3">
    <source>
        <dbReference type="Proteomes" id="UP001420932"/>
    </source>
</evidence>
<dbReference type="AlphaFoldDB" id="A0AAP0I3P1"/>
<keyword evidence="1" id="KW-0472">Membrane</keyword>
<feature type="transmembrane region" description="Helical" evidence="1">
    <location>
        <begin position="34"/>
        <end position="53"/>
    </location>
</feature>
<name>A0AAP0I3P1_9MAGN</name>
<feature type="transmembrane region" description="Helical" evidence="1">
    <location>
        <begin position="84"/>
        <end position="106"/>
    </location>
</feature>
<organism evidence="2 3">
    <name type="scientific">Stephania yunnanensis</name>
    <dbReference type="NCBI Taxonomy" id="152371"/>
    <lineage>
        <taxon>Eukaryota</taxon>
        <taxon>Viridiplantae</taxon>
        <taxon>Streptophyta</taxon>
        <taxon>Embryophyta</taxon>
        <taxon>Tracheophyta</taxon>
        <taxon>Spermatophyta</taxon>
        <taxon>Magnoliopsida</taxon>
        <taxon>Ranunculales</taxon>
        <taxon>Menispermaceae</taxon>
        <taxon>Menispermoideae</taxon>
        <taxon>Cissampelideae</taxon>
        <taxon>Stephania</taxon>
    </lineage>
</organism>
<dbReference type="Proteomes" id="UP001420932">
    <property type="component" value="Unassembled WGS sequence"/>
</dbReference>
<protein>
    <submittedName>
        <fullName evidence="2">Uncharacterized protein</fullName>
    </submittedName>
</protein>
<gene>
    <name evidence="2" type="ORF">Syun_023230</name>
</gene>
<keyword evidence="1" id="KW-1133">Transmembrane helix</keyword>
<proteinExistence type="predicted"/>